<comment type="caution">
    <text evidence="1">The sequence shown here is derived from an EMBL/GenBank/DDBJ whole genome shotgun (WGS) entry which is preliminary data.</text>
</comment>
<sequence>MVFWIRSFAVGPARSTPEHRRHPCQCPEVVGAEIVFVSVYFKTKRRQGAQDRFTVALRHDTAV</sequence>
<dbReference type="EMBL" id="VLKY01000009">
    <property type="protein sequence ID" value="TWI53059.1"/>
    <property type="molecule type" value="Genomic_DNA"/>
</dbReference>
<organism evidence="1 2">
    <name type="scientific">Pseudomonas duriflava</name>
    <dbReference type="NCBI Taxonomy" id="459528"/>
    <lineage>
        <taxon>Bacteria</taxon>
        <taxon>Pseudomonadati</taxon>
        <taxon>Pseudomonadota</taxon>
        <taxon>Gammaproteobacteria</taxon>
        <taxon>Pseudomonadales</taxon>
        <taxon>Pseudomonadaceae</taxon>
        <taxon>Pseudomonas</taxon>
    </lineage>
</organism>
<gene>
    <name evidence="1" type="ORF">IQ22_02898</name>
</gene>
<evidence type="ECO:0000313" key="2">
    <source>
        <dbReference type="Proteomes" id="UP000316905"/>
    </source>
</evidence>
<proteinExistence type="predicted"/>
<name>A0A562Q8K8_9PSED</name>
<protein>
    <submittedName>
        <fullName evidence="1">Uncharacterized protein</fullName>
    </submittedName>
</protein>
<evidence type="ECO:0000313" key="1">
    <source>
        <dbReference type="EMBL" id="TWI53059.1"/>
    </source>
</evidence>
<accession>A0A562Q8K8</accession>
<dbReference type="AlphaFoldDB" id="A0A562Q8K8"/>
<keyword evidence="2" id="KW-1185">Reference proteome</keyword>
<dbReference type="Proteomes" id="UP000316905">
    <property type="component" value="Unassembled WGS sequence"/>
</dbReference>
<reference evidence="1 2" key="1">
    <citation type="journal article" date="2015" name="Stand. Genomic Sci.">
        <title>Genomic Encyclopedia of Bacterial and Archaeal Type Strains, Phase III: the genomes of soil and plant-associated and newly described type strains.</title>
        <authorList>
            <person name="Whitman W.B."/>
            <person name="Woyke T."/>
            <person name="Klenk H.P."/>
            <person name="Zhou Y."/>
            <person name="Lilburn T.G."/>
            <person name="Beck B.J."/>
            <person name="De Vos P."/>
            <person name="Vandamme P."/>
            <person name="Eisen J.A."/>
            <person name="Garrity G."/>
            <person name="Hugenholtz P."/>
            <person name="Kyrpides N.C."/>
        </authorList>
    </citation>
    <scope>NUCLEOTIDE SEQUENCE [LARGE SCALE GENOMIC DNA]</scope>
    <source>
        <strain evidence="1 2">CGMCC 1.6858</strain>
    </source>
</reference>